<dbReference type="InterPro" id="IPR025663">
    <property type="entry name" value="AKAP_28"/>
</dbReference>
<dbReference type="PANTHER" id="PTHR35075">
    <property type="entry name" value="A-KINASE ANCHOR PROTEIN 14"/>
    <property type="match status" value="1"/>
</dbReference>
<sequence>MFSIEFVSLSVLNNTNYYRYEVIWSVPTKSYPEPQVTVFLKFRIAVKLDYPSHYPVNVICKIISQVTYIIEARNMINRLDTKFQPKWLYDVLDMKTMMFKSFEF</sequence>
<evidence type="ECO:0000313" key="2">
    <source>
        <dbReference type="RefSeq" id="XP_015181999.1"/>
    </source>
</evidence>
<dbReference type="InterPro" id="IPR053084">
    <property type="entry name" value="AKAP"/>
</dbReference>
<gene>
    <name evidence="2" type="primary">LOC107069306</name>
</gene>
<dbReference type="GeneID" id="107069306"/>
<keyword evidence="1" id="KW-1185">Reference proteome</keyword>
<organism evidence="1 2">
    <name type="scientific">Polistes dominula</name>
    <name type="common">European paper wasp</name>
    <name type="synonym">Vespa dominula</name>
    <dbReference type="NCBI Taxonomy" id="743375"/>
    <lineage>
        <taxon>Eukaryota</taxon>
        <taxon>Metazoa</taxon>
        <taxon>Ecdysozoa</taxon>
        <taxon>Arthropoda</taxon>
        <taxon>Hexapoda</taxon>
        <taxon>Insecta</taxon>
        <taxon>Pterygota</taxon>
        <taxon>Neoptera</taxon>
        <taxon>Endopterygota</taxon>
        <taxon>Hymenoptera</taxon>
        <taxon>Apocrita</taxon>
        <taxon>Aculeata</taxon>
        <taxon>Vespoidea</taxon>
        <taxon>Vespidae</taxon>
        <taxon>Polistinae</taxon>
        <taxon>Polistini</taxon>
        <taxon>Polistes</taxon>
    </lineage>
</organism>
<reference evidence="2" key="1">
    <citation type="submission" date="2025-08" db="UniProtKB">
        <authorList>
            <consortium name="RefSeq"/>
        </authorList>
    </citation>
    <scope>IDENTIFICATION</scope>
    <source>
        <tissue evidence="2">Whole body</tissue>
    </source>
</reference>
<accession>A0ABM1IP62</accession>
<dbReference type="RefSeq" id="XP_015181999.1">
    <property type="nucleotide sequence ID" value="XM_015326513.1"/>
</dbReference>
<proteinExistence type="predicted"/>
<dbReference type="Proteomes" id="UP000694924">
    <property type="component" value="Unplaced"/>
</dbReference>
<name>A0ABM1IP62_POLDO</name>
<dbReference type="PANTHER" id="PTHR35075:SF1">
    <property type="entry name" value="A-KINASE ANCHOR PROTEIN 14"/>
    <property type="match status" value="1"/>
</dbReference>
<protein>
    <submittedName>
        <fullName evidence="2">Uncharacterized protein LOC107069306</fullName>
    </submittedName>
</protein>
<evidence type="ECO:0000313" key="1">
    <source>
        <dbReference type="Proteomes" id="UP000694924"/>
    </source>
</evidence>
<dbReference type="Pfam" id="PF14469">
    <property type="entry name" value="AKAP28"/>
    <property type="match status" value="1"/>
</dbReference>